<protein>
    <submittedName>
        <fullName evidence="1">Regulatory protein RteC</fullName>
    </submittedName>
</protein>
<dbReference type="OrthoDB" id="790983at2"/>
<dbReference type="Pfam" id="PF09357">
    <property type="entry name" value="RteC"/>
    <property type="match status" value="1"/>
</dbReference>
<reference evidence="1 2" key="1">
    <citation type="submission" date="2013-04" db="EMBL/GenBank/DDBJ databases">
        <title>Zunongwangia sp. 22II14-10F7 Genome Sequencing.</title>
        <authorList>
            <person name="Lai Q."/>
            <person name="Shao Z."/>
        </authorList>
    </citation>
    <scope>NUCLEOTIDE SEQUENCE [LARGE SCALE GENOMIC DNA]</scope>
    <source>
        <strain evidence="1 2">22II14-10F7</strain>
    </source>
</reference>
<sequence length="285" mass="34026">MNEKFKNIIDKFNQKLNDELLAERISLKKSNEGIHLCNNALYLLKEIVEEHGFDNIKAEIHFFKSIKSEPLSLLVYFSEVRSCELLMPKIGVNNQLSFLKKKIRRINKFFNHNWDFVHYMEQELNYLDNQYFTRENQQFPVYALPEACYLDPKFFTSKDMLWARIRGMNRFSLYVKNLIKEIESLSKEQHSKHQFTKPLQWTSSKAALTELIYALYTTRAINNGQDDIKSIAANFEMLFDINLDNLYKTYFEIKARKGKRTRFLEELVERFNEKMEKDDDFSNGN</sequence>
<proteinExistence type="predicted"/>
<organism evidence="1 2">
    <name type="scientific">Zunongwangia atlantica 22II14-10F7</name>
    <dbReference type="NCBI Taxonomy" id="1185767"/>
    <lineage>
        <taxon>Bacteria</taxon>
        <taxon>Pseudomonadati</taxon>
        <taxon>Bacteroidota</taxon>
        <taxon>Flavobacteriia</taxon>
        <taxon>Flavobacteriales</taxon>
        <taxon>Flavobacteriaceae</taxon>
        <taxon>Zunongwangia</taxon>
    </lineage>
</organism>
<keyword evidence="2" id="KW-1185">Reference proteome</keyword>
<evidence type="ECO:0000313" key="1">
    <source>
        <dbReference type="EMBL" id="ORL44946.1"/>
    </source>
</evidence>
<dbReference type="STRING" id="1185767.IIF7_12565"/>
<gene>
    <name evidence="1" type="ORF">IIF7_12565</name>
</gene>
<name>A0A1Y1T1R0_9FLAO</name>
<evidence type="ECO:0000313" key="2">
    <source>
        <dbReference type="Proteomes" id="UP000192746"/>
    </source>
</evidence>
<dbReference type="RefSeq" id="WP_084842055.1">
    <property type="nucleotide sequence ID" value="NZ_ARYN01000011.1"/>
</dbReference>
<dbReference type="EMBL" id="ARYN01000011">
    <property type="protein sequence ID" value="ORL44946.1"/>
    <property type="molecule type" value="Genomic_DNA"/>
</dbReference>
<accession>A0A1Y1T1R0</accession>
<dbReference type="Proteomes" id="UP000192746">
    <property type="component" value="Unassembled WGS sequence"/>
</dbReference>
<dbReference type="InterPro" id="IPR018534">
    <property type="entry name" value="Tet_reg_excision_RteC"/>
</dbReference>
<comment type="caution">
    <text evidence="1">The sequence shown here is derived from an EMBL/GenBank/DDBJ whole genome shotgun (WGS) entry which is preliminary data.</text>
</comment>
<dbReference type="AlphaFoldDB" id="A0A1Y1T1R0"/>